<sequence length="110" mass="12746">MKEGLKVAGAIEQLLQTQLEKMVYEMRYDFLHEKNDEGEMLCQIVTRDDSGDILATPLSFQLDINEDAGKGEVIFYHSSGEFHRERVDIAQTETILNVIRFVQNRLRLNE</sequence>
<dbReference type="PATRIC" id="fig|284581.3.peg.2878"/>
<comment type="caution">
    <text evidence="1">The sequence shown here is derived from an EMBL/GenBank/DDBJ whole genome shotgun (WGS) entry which is preliminary data.</text>
</comment>
<proteinExistence type="predicted"/>
<accession>A0A0M0KVH1</accession>
<dbReference type="RefSeq" id="WP_053402615.1">
    <property type="nucleotide sequence ID" value="NZ_JAUBKI010000013.1"/>
</dbReference>
<organism evidence="1 2">
    <name type="scientific">Priestia koreensis</name>
    <dbReference type="NCBI Taxonomy" id="284581"/>
    <lineage>
        <taxon>Bacteria</taxon>
        <taxon>Bacillati</taxon>
        <taxon>Bacillota</taxon>
        <taxon>Bacilli</taxon>
        <taxon>Bacillales</taxon>
        <taxon>Bacillaceae</taxon>
        <taxon>Priestia</taxon>
    </lineage>
</organism>
<keyword evidence="2" id="KW-1185">Reference proteome</keyword>
<name>A0A0M0KVH1_9BACI</name>
<gene>
    <name evidence="1" type="ORF">AMD01_16870</name>
</gene>
<protein>
    <submittedName>
        <fullName evidence="1">Uncharacterized protein</fullName>
    </submittedName>
</protein>
<dbReference type="Proteomes" id="UP000037558">
    <property type="component" value="Unassembled WGS sequence"/>
</dbReference>
<reference evidence="2" key="1">
    <citation type="submission" date="2015-08" db="EMBL/GenBank/DDBJ databases">
        <title>Fjat-14210 dsm16467.</title>
        <authorList>
            <person name="Liu B."/>
            <person name="Wang J."/>
            <person name="Zhu Y."/>
            <person name="Liu G."/>
            <person name="Chen Q."/>
            <person name="Chen Z."/>
            <person name="Lan J."/>
            <person name="Che J."/>
            <person name="Ge C."/>
            <person name="Shi H."/>
            <person name="Pan Z."/>
            <person name="Liu X."/>
        </authorList>
    </citation>
    <scope>NUCLEOTIDE SEQUENCE [LARGE SCALE GENOMIC DNA]</scope>
    <source>
        <strain evidence="2">DSM 16467</strain>
    </source>
</reference>
<evidence type="ECO:0000313" key="1">
    <source>
        <dbReference type="EMBL" id="KOO42816.1"/>
    </source>
</evidence>
<dbReference type="STRING" id="284581.AMD01_16870"/>
<dbReference type="OrthoDB" id="2911893at2"/>
<dbReference type="EMBL" id="LILC01000023">
    <property type="protein sequence ID" value="KOO42816.1"/>
    <property type="molecule type" value="Genomic_DNA"/>
</dbReference>
<evidence type="ECO:0000313" key="2">
    <source>
        <dbReference type="Proteomes" id="UP000037558"/>
    </source>
</evidence>
<dbReference type="AlphaFoldDB" id="A0A0M0KVH1"/>